<feature type="signal peptide" evidence="6">
    <location>
        <begin position="1"/>
        <end position="23"/>
    </location>
</feature>
<feature type="region of interest" description="Disordered" evidence="5">
    <location>
        <begin position="304"/>
        <end position="366"/>
    </location>
</feature>
<dbReference type="EMBL" id="HADZ01005657">
    <property type="protein sequence ID" value="SBP69598.1"/>
    <property type="molecule type" value="Transcribed_RNA"/>
</dbReference>
<evidence type="ECO:0000256" key="6">
    <source>
        <dbReference type="SAM" id="SignalP"/>
    </source>
</evidence>
<dbReference type="GO" id="GO:0070374">
    <property type="term" value="P:positive regulation of ERK1 and ERK2 cascade"/>
    <property type="evidence" value="ECO:0007669"/>
    <property type="project" value="TreeGrafter"/>
</dbReference>
<dbReference type="Gene3D" id="2.10.90.10">
    <property type="entry name" value="Cystine-knot cytokines"/>
    <property type="match status" value="1"/>
</dbReference>
<name>A0A1A8BRZ5_NOTKA</name>
<organism evidence="8">
    <name type="scientific">Nothobranchius kadleci</name>
    <name type="common">African annual killifish</name>
    <dbReference type="NCBI Taxonomy" id="1051664"/>
    <lineage>
        <taxon>Eukaryota</taxon>
        <taxon>Metazoa</taxon>
        <taxon>Chordata</taxon>
        <taxon>Craniata</taxon>
        <taxon>Vertebrata</taxon>
        <taxon>Euteleostomi</taxon>
        <taxon>Actinopterygii</taxon>
        <taxon>Neopterygii</taxon>
        <taxon>Teleostei</taxon>
        <taxon>Neoteleostei</taxon>
        <taxon>Acanthomorphata</taxon>
        <taxon>Ovalentaria</taxon>
        <taxon>Atherinomorphae</taxon>
        <taxon>Cyprinodontiformes</taxon>
        <taxon>Nothobranchiidae</taxon>
        <taxon>Nothobranchius</taxon>
    </lineage>
</organism>
<dbReference type="GO" id="GO:0008083">
    <property type="term" value="F:growth factor activity"/>
    <property type="evidence" value="ECO:0007669"/>
    <property type="project" value="UniProtKB-KW"/>
</dbReference>
<evidence type="ECO:0000256" key="2">
    <source>
        <dbReference type="ARBA" id="ARBA00023030"/>
    </source>
</evidence>
<feature type="compositionally biased region" description="Basic and acidic residues" evidence="5">
    <location>
        <begin position="432"/>
        <end position="441"/>
    </location>
</feature>
<dbReference type="GO" id="GO:0030335">
    <property type="term" value="P:positive regulation of cell migration"/>
    <property type="evidence" value="ECO:0007669"/>
    <property type="project" value="TreeGrafter"/>
</dbReference>
<evidence type="ECO:0000256" key="1">
    <source>
        <dbReference type="ARBA" id="ARBA00006686"/>
    </source>
</evidence>
<evidence type="ECO:0000259" key="7">
    <source>
        <dbReference type="PROSITE" id="PS50278"/>
    </source>
</evidence>
<reference evidence="8" key="1">
    <citation type="submission" date="2016-05" db="EMBL/GenBank/DDBJ databases">
        <authorList>
            <person name="Lavstsen T."/>
            <person name="Jespersen J.S."/>
        </authorList>
    </citation>
    <scope>NUCLEOTIDE SEQUENCE</scope>
    <source>
        <tissue evidence="8">Brain</tissue>
    </source>
</reference>
<dbReference type="PANTHER" id="PTHR11633:SF15">
    <property type="entry name" value="ADENYLATE CYCLASE, TERMINAL-DIFFERENTIATION SPECIFIC"/>
    <property type="match status" value="1"/>
</dbReference>
<protein>
    <submittedName>
        <fullName evidence="8">Platelet-derived growth factor beta polypeptide</fullName>
    </submittedName>
</protein>
<dbReference type="GO" id="GO:0005161">
    <property type="term" value="F:platelet-derived growth factor receptor binding"/>
    <property type="evidence" value="ECO:0007669"/>
    <property type="project" value="TreeGrafter"/>
</dbReference>
<dbReference type="Pfam" id="PF00341">
    <property type="entry name" value="PDGF"/>
    <property type="match status" value="1"/>
</dbReference>
<reference evidence="8" key="2">
    <citation type="submission" date="2016-06" db="EMBL/GenBank/DDBJ databases">
        <title>The genome of a short-lived fish provides insights into sex chromosome evolution and the genetic control of aging.</title>
        <authorList>
            <person name="Reichwald K."/>
            <person name="Felder M."/>
            <person name="Petzold A."/>
            <person name="Koch P."/>
            <person name="Groth M."/>
            <person name="Platzer M."/>
        </authorList>
    </citation>
    <scope>NUCLEOTIDE SEQUENCE</scope>
    <source>
        <tissue evidence="8">Brain</tissue>
    </source>
</reference>
<feature type="compositionally biased region" description="Polar residues" evidence="5">
    <location>
        <begin position="442"/>
        <end position="458"/>
    </location>
</feature>
<dbReference type="GO" id="GO:0005615">
    <property type="term" value="C:extracellular space"/>
    <property type="evidence" value="ECO:0007669"/>
    <property type="project" value="TreeGrafter"/>
</dbReference>
<comment type="similarity">
    <text evidence="1 4">Belongs to the PDGF/VEGF growth factor family.</text>
</comment>
<dbReference type="PANTHER" id="PTHR11633">
    <property type="entry name" value="PLATELET-DERIVED GROWTH FACTOR"/>
    <property type="match status" value="1"/>
</dbReference>
<evidence type="ECO:0000256" key="3">
    <source>
        <dbReference type="ARBA" id="ARBA00023246"/>
    </source>
</evidence>
<evidence type="ECO:0000313" key="8">
    <source>
        <dbReference type="EMBL" id="SBP69598.1"/>
    </source>
</evidence>
<feature type="compositionally biased region" description="Basic and acidic residues" evidence="5">
    <location>
        <begin position="465"/>
        <end position="490"/>
    </location>
</feature>
<feature type="domain" description="Platelet-derived growth factor (PDGF) family profile" evidence="7">
    <location>
        <begin position="76"/>
        <end position="179"/>
    </location>
</feature>
<keyword evidence="6" id="KW-0732">Signal</keyword>
<feature type="compositionally biased region" description="Basic and acidic residues" evidence="5">
    <location>
        <begin position="318"/>
        <end position="327"/>
    </location>
</feature>
<dbReference type="EMBL" id="HAEA01012352">
    <property type="protein sequence ID" value="SBQ40832.1"/>
    <property type="molecule type" value="Transcribed_RNA"/>
</dbReference>
<dbReference type="InterPro" id="IPR000072">
    <property type="entry name" value="PDGF/VEGF_dom"/>
</dbReference>
<evidence type="ECO:0000256" key="5">
    <source>
        <dbReference type="SAM" id="MobiDB-lite"/>
    </source>
</evidence>
<dbReference type="PROSITE" id="PS50278">
    <property type="entry name" value="PDGF_2"/>
    <property type="match status" value="1"/>
</dbReference>
<feature type="compositionally biased region" description="Polar residues" evidence="5">
    <location>
        <begin position="521"/>
        <end position="535"/>
    </location>
</feature>
<dbReference type="InterPro" id="IPR023581">
    <property type="entry name" value="PD_growth_factor_CS"/>
</dbReference>
<feature type="compositionally biased region" description="Low complexity" evidence="5">
    <location>
        <begin position="177"/>
        <end position="196"/>
    </location>
</feature>
<dbReference type="GO" id="GO:0016020">
    <property type="term" value="C:membrane"/>
    <property type="evidence" value="ECO:0007669"/>
    <property type="project" value="InterPro"/>
</dbReference>
<proteinExistence type="inferred from homology"/>
<feature type="compositionally biased region" description="Pro residues" evidence="5">
    <location>
        <begin position="197"/>
        <end position="222"/>
    </location>
</feature>
<dbReference type="SUPFAM" id="SSF57501">
    <property type="entry name" value="Cystine-knot cytokines"/>
    <property type="match status" value="1"/>
</dbReference>
<feature type="compositionally biased region" description="Basic residues" evidence="5">
    <location>
        <begin position="353"/>
        <end position="363"/>
    </location>
</feature>
<dbReference type="GO" id="GO:0048008">
    <property type="term" value="P:platelet-derived growth factor receptor signaling pathway"/>
    <property type="evidence" value="ECO:0007669"/>
    <property type="project" value="TreeGrafter"/>
</dbReference>
<dbReference type="PROSITE" id="PS00249">
    <property type="entry name" value="PDGF_1"/>
    <property type="match status" value="1"/>
</dbReference>
<feature type="compositionally biased region" description="Basic residues" evidence="5">
    <location>
        <begin position="542"/>
        <end position="561"/>
    </location>
</feature>
<dbReference type="GO" id="GO:0008284">
    <property type="term" value="P:positive regulation of cell population proliferation"/>
    <property type="evidence" value="ECO:0007669"/>
    <property type="project" value="TreeGrafter"/>
</dbReference>
<feature type="region of interest" description="Disordered" evidence="5">
    <location>
        <begin position="177"/>
        <end position="234"/>
    </location>
</feature>
<feature type="region of interest" description="Disordered" evidence="5">
    <location>
        <begin position="419"/>
        <end position="567"/>
    </location>
</feature>
<dbReference type="CDD" id="cd00135">
    <property type="entry name" value="PDGF"/>
    <property type="match status" value="1"/>
</dbReference>
<dbReference type="SMART" id="SM00141">
    <property type="entry name" value="PDGF"/>
    <property type="match status" value="1"/>
</dbReference>
<dbReference type="GO" id="GO:0051897">
    <property type="term" value="P:positive regulation of phosphatidylinositol 3-kinase/protein kinase B signal transduction"/>
    <property type="evidence" value="ECO:0007669"/>
    <property type="project" value="TreeGrafter"/>
</dbReference>
<dbReference type="AlphaFoldDB" id="A0A1A8BRZ5"/>
<keyword evidence="3" id="KW-0497">Mitogen</keyword>
<feature type="region of interest" description="Disordered" evidence="5">
    <location>
        <begin position="55"/>
        <end position="77"/>
    </location>
</feature>
<evidence type="ECO:0000256" key="4">
    <source>
        <dbReference type="RuleBase" id="RU003818"/>
    </source>
</evidence>
<dbReference type="InterPro" id="IPR029034">
    <property type="entry name" value="Cystine-knot_cytokine"/>
</dbReference>
<gene>
    <name evidence="8" type="primary">PDGFB</name>
</gene>
<accession>A0A1A8BRZ5</accession>
<feature type="chain" id="PRO_5015055727" evidence="6">
    <location>
        <begin position="24"/>
        <end position="567"/>
    </location>
</feature>
<keyword evidence="2 4" id="KW-0339">Growth factor</keyword>
<sequence>MRSWILMLLLAALLTIRLQLGNAEGDPLPPSLVDLVRNSPVSSVDDLKILLQQETNAIEDEEDEHDTLPNYTPGRHTRSIVDAEPAKKAECTVRTEVMEVTRSMLDRRSVNFIPWPPCVEVQRCSGCCNSRFIKCVPSVTSSRYLQVLKIMYKEGKSQYETVVITVEDHVRCMCKHPSSASSSTVSIPQSTSQSNPNPLPPPPQKPPQSPHIPVTPPRPAHPTSPKTHASKADLHRHDDLKHNQQHRLLQEQEPVARQWQQGGYTQLVRWTQPRVNQPPTHVQTGVHQTVTGMIGSVSIWPSEARAEPSMPQAGHGSGYDRSREESSVHISNGGGEVHADHEQRQQQLSQHQQRLRHQHHHQYHQQFRYPQQYNQRGAEGHELRRQYWLNSPQSDSASSPASFTQLPRFEENSTPLLSAIQKDSETTQGTDKQTETEKETLNKGNNGEESGSTVSGDSAGSELASQREGKDCNRSGEEGHLTEGERRQKIGDGALEMGQSEPDKPSLLHPPQRPKAGLVKTGSSTAAPRSASVHQTPFRPASPHRRRRPRKRMSKRAMRAKLQKEMV</sequence>
<dbReference type="GO" id="GO:0051781">
    <property type="term" value="P:positive regulation of cell division"/>
    <property type="evidence" value="ECO:0007669"/>
    <property type="project" value="UniProtKB-KW"/>
</dbReference>